<feature type="signal peptide" evidence="2">
    <location>
        <begin position="1"/>
        <end position="19"/>
    </location>
</feature>
<keyword evidence="2" id="KW-0732">Signal</keyword>
<protein>
    <recommendedName>
        <fullName evidence="3">Saposin B-type domain-containing protein</fullName>
    </recommendedName>
</protein>
<evidence type="ECO:0000259" key="3">
    <source>
        <dbReference type="PROSITE" id="PS50015"/>
    </source>
</evidence>
<dbReference type="InterPro" id="IPR008138">
    <property type="entry name" value="SapB_2"/>
</dbReference>
<name>A0AAD5MW70_PARTN</name>
<feature type="domain" description="Saposin B-type" evidence="3">
    <location>
        <begin position="23"/>
        <end position="97"/>
    </location>
</feature>
<dbReference type="Gene3D" id="1.10.225.10">
    <property type="entry name" value="Saposin-like"/>
    <property type="match status" value="1"/>
</dbReference>
<feature type="chain" id="PRO_5042040623" description="Saposin B-type domain-containing protein" evidence="2">
    <location>
        <begin position="20"/>
        <end position="97"/>
    </location>
</feature>
<organism evidence="4 5">
    <name type="scientific">Parelaphostrongylus tenuis</name>
    <name type="common">Meningeal worm</name>
    <dbReference type="NCBI Taxonomy" id="148309"/>
    <lineage>
        <taxon>Eukaryota</taxon>
        <taxon>Metazoa</taxon>
        <taxon>Ecdysozoa</taxon>
        <taxon>Nematoda</taxon>
        <taxon>Chromadorea</taxon>
        <taxon>Rhabditida</taxon>
        <taxon>Rhabditina</taxon>
        <taxon>Rhabditomorpha</taxon>
        <taxon>Strongyloidea</taxon>
        <taxon>Metastrongylidae</taxon>
        <taxon>Parelaphostrongylus</taxon>
    </lineage>
</organism>
<dbReference type="InterPro" id="IPR011001">
    <property type="entry name" value="Saposin-like"/>
</dbReference>
<dbReference type="PROSITE" id="PS50015">
    <property type="entry name" value="SAP_B"/>
    <property type="match status" value="1"/>
</dbReference>
<keyword evidence="5" id="KW-1185">Reference proteome</keyword>
<evidence type="ECO:0000313" key="4">
    <source>
        <dbReference type="EMBL" id="KAJ1355897.1"/>
    </source>
</evidence>
<evidence type="ECO:0000256" key="1">
    <source>
        <dbReference type="ARBA" id="ARBA00023157"/>
    </source>
</evidence>
<comment type="caution">
    <text evidence="4">The sequence shown here is derived from an EMBL/GenBank/DDBJ whole genome shotgun (WGS) entry which is preliminary data.</text>
</comment>
<proteinExistence type="predicted"/>
<dbReference type="Pfam" id="PF03489">
    <property type="entry name" value="SapB_2"/>
    <property type="match status" value="1"/>
</dbReference>
<dbReference type="InterPro" id="IPR008139">
    <property type="entry name" value="SaposinB_dom"/>
</dbReference>
<gene>
    <name evidence="4" type="ORF">KIN20_013467</name>
</gene>
<keyword evidence="1" id="KW-1015">Disulfide bond</keyword>
<sequence>MRSIFGLAVVIGVLSMINAEVGEKMFCSVCEDIVEYGDYMLKKGEAMEEKLYEYCLNKCPAKESCKKFHERMQEIIKKLEDHASPKEICTKLHLCDD</sequence>
<dbReference type="SMART" id="SM00741">
    <property type="entry name" value="SapB"/>
    <property type="match status" value="1"/>
</dbReference>
<accession>A0AAD5MW70</accession>
<evidence type="ECO:0000256" key="2">
    <source>
        <dbReference type="SAM" id="SignalP"/>
    </source>
</evidence>
<dbReference type="AlphaFoldDB" id="A0AAD5MW70"/>
<evidence type="ECO:0000313" key="5">
    <source>
        <dbReference type="Proteomes" id="UP001196413"/>
    </source>
</evidence>
<reference evidence="4" key="1">
    <citation type="submission" date="2021-06" db="EMBL/GenBank/DDBJ databases">
        <title>Parelaphostrongylus tenuis whole genome reference sequence.</title>
        <authorList>
            <person name="Garwood T.J."/>
            <person name="Larsen P.A."/>
            <person name="Fountain-Jones N.M."/>
            <person name="Garbe J.R."/>
            <person name="Macchietto M.G."/>
            <person name="Kania S.A."/>
            <person name="Gerhold R.W."/>
            <person name="Richards J.E."/>
            <person name="Wolf T.M."/>
        </authorList>
    </citation>
    <scope>NUCLEOTIDE SEQUENCE</scope>
    <source>
        <strain evidence="4">MNPRO001-30</strain>
        <tissue evidence="4">Meninges</tissue>
    </source>
</reference>
<dbReference type="Proteomes" id="UP001196413">
    <property type="component" value="Unassembled WGS sequence"/>
</dbReference>
<dbReference type="EMBL" id="JAHQIW010002643">
    <property type="protein sequence ID" value="KAJ1355897.1"/>
    <property type="molecule type" value="Genomic_DNA"/>
</dbReference>
<dbReference type="SUPFAM" id="SSF47862">
    <property type="entry name" value="Saposin"/>
    <property type="match status" value="1"/>
</dbReference>